<comment type="caution">
    <text evidence="8">The sequence shown here is derived from an EMBL/GenBank/DDBJ whole genome shotgun (WGS) entry which is preliminary data.</text>
</comment>
<dbReference type="InterPro" id="IPR011989">
    <property type="entry name" value="ARM-like"/>
</dbReference>
<keyword evidence="2" id="KW-0963">Cytoplasm</keyword>
<feature type="domain" description="Proteasome component Ecm29 N-terminal" evidence="6">
    <location>
        <begin position="16"/>
        <end position="538"/>
    </location>
</feature>
<feature type="domain" description="Proteasome adapter and scaffold protein ECM29 HEAT-repeat" evidence="7">
    <location>
        <begin position="1360"/>
        <end position="1521"/>
    </location>
</feature>
<dbReference type="InterPro" id="IPR011030">
    <property type="entry name" value="Lipovitellin_superhlx_dom"/>
</dbReference>
<dbReference type="InterPro" id="IPR024372">
    <property type="entry name" value="Ecm29_N"/>
</dbReference>
<reference evidence="8 9" key="1">
    <citation type="submission" date="2019-10" db="EMBL/GenBank/DDBJ databases">
        <authorList>
            <person name="Palmer J.M."/>
        </authorList>
    </citation>
    <scope>NUCLEOTIDE SEQUENCE [LARGE SCALE GENOMIC DNA]</scope>
    <source>
        <strain evidence="8 9">TWF696</strain>
    </source>
</reference>
<evidence type="ECO:0000256" key="4">
    <source>
        <dbReference type="ARBA" id="ARBA00022942"/>
    </source>
</evidence>
<organism evidence="8 9">
    <name type="scientific">Orbilia brochopaga</name>
    <dbReference type="NCBI Taxonomy" id="3140254"/>
    <lineage>
        <taxon>Eukaryota</taxon>
        <taxon>Fungi</taxon>
        <taxon>Dikarya</taxon>
        <taxon>Ascomycota</taxon>
        <taxon>Pezizomycotina</taxon>
        <taxon>Orbiliomycetes</taxon>
        <taxon>Orbiliales</taxon>
        <taxon>Orbiliaceae</taxon>
        <taxon>Orbilia</taxon>
    </lineage>
</organism>
<dbReference type="SUPFAM" id="SSF48431">
    <property type="entry name" value="Lipovitellin-phosvitin complex, superhelical domain"/>
    <property type="match status" value="1"/>
</dbReference>
<evidence type="ECO:0000259" key="6">
    <source>
        <dbReference type="Pfam" id="PF13001"/>
    </source>
</evidence>
<dbReference type="InterPro" id="IPR016024">
    <property type="entry name" value="ARM-type_fold"/>
</dbReference>
<keyword evidence="4 8" id="KW-0647">Proteasome</keyword>
<evidence type="ECO:0000313" key="8">
    <source>
        <dbReference type="EMBL" id="KAK6340805.1"/>
    </source>
</evidence>
<evidence type="ECO:0000256" key="3">
    <source>
        <dbReference type="ARBA" id="ARBA00022737"/>
    </source>
</evidence>
<dbReference type="GO" id="GO:0005737">
    <property type="term" value="C:cytoplasm"/>
    <property type="evidence" value="ECO:0007669"/>
    <property type="project" value="UniProtKB-SubCell"/>
</dbReference>
<dbReference type="PANTHER" id="PTHR23346:SF19">
    <property type="entry name" value="PROTEASOME ADAPTER AND SCAFFOLD PROTEIN ECM29"/>
    <property type="match status" value="1"/>
</dbReference>
<dbReference type="PANTHER" id="PTHR23346">
    <property type="entry name" value="TRANSLATIONAL ACTIVATOR GCN1-RELATED"/>
    <property type="match status" value="1"/>
</dbReference>
<keyword evidence="9" id="KW-1185">Reference proteome</keyword>
<dbReference type="SUPFAM" id="SSF48371">
    <property type="entry name" value="ARM repeat"/>
    <property type="match status" value="2"/>
</dbReference>
<dbReference type="Proteomes" id="UP001375240">
    <property type="component" value="Unassembled WGS sequence"/>
</dbReference>
<accession>A0AAV9UEB9</accession>
<dbReference type="Gene3D" id="1.25.10.10">
    <property type="entry name" value="Leucine-rich Repeat Variant"/>
    <property type="match status" value="2"/>
</dbReference>
<dbReference type="GO" id="GO:0060090">
    <property type="term" value="F:molecular adaptor activity"/>
    <property type="evidence" value="ECO:0007669"/>
    <property type="project" value="InterPro"/>
</dbReference>
<dbReference type="GO" id="GO:0036503">
    <property type="term" value="P:ERAD pathway"/>
    <property type="evidence" value="ECO:0007669"/>
    <property type="project" value="TreeGrafter"/>
</dbReference>
<dbReference type="InterPro" id="IPR055443">
    <property type="entry name" value="HEAT_ECM29"/>
</dbReference>
<comment type="subcellular location">
    <subcellularLocation>
        <location evidence="1">Cytoplasm</location>
    </subcellularLocation>
</comment>
<keyword evidence="3" id="KW-0677">Repeat</keyword>
<sequence>MYTVMADEAKELNLLRNVENRIVFAQNDTALQTILKTFLCPMLLKLDSPNASVRDKTISICQHINTRIKPSGIQLPVAALLTQFQTPNAGVLLKNFDLMYIQRGLERVSADELQPLLPEIVHAFDNIHASHAKTMFQILLNILMQMPAPPPRGSPAAAEYQKALDLQHHETAASFLSQKFEDLLLLSLTPFQSVPTSAVEPITGLTCPGLSAEQFEFLTQGKKDTFSHSKLANAKQRVLEFLAVAGVSDKDSYLPFLVAAGSDSGSQLVNFGEDGLKKLTVDLDHLEIPDASKPDEKIKTRNDTGIRIIQRLYDLYLGSTESKTPPVKASLKIRIVNVLLKSLLALKSEVVAPEKIQKVVEEGLSENPEYNFKFRSSVFSFLVHLTRLSSDDLVKAIGYSIIENIQRWIHDDGWPISTSANISQATRPLRSQGYITIGLLSRRAPHFVVSNDLQVLRFLLSAVRGETKDMRSSAEEAISSILPNLSSMTRSERNNVKDLAFENLLGDSDTSGWSSYLKIANRVSTFGDPVRIWMCLLACATAPTTSSDSSRDLMDEGKKALHPYWFSVLHPTSSDNKSKPVEASNTDADPDEMDIDSEPIEEQPVDKPVFQSLLRFLLSGDLQIPRAFKMGLNSMKTLQGVPTMILPEMVVFLRTVLLTNALDQGLAHQGSTEEMLTLDGDWDDKISSELATSDRIRSFVRAYIRDSQDASRYFELLLMGLLQTSDASVFGSILMEFFPMLSWPILQQLLQISSKNKWTEISRLSLQGKRVERETASFLMGTLMALDGSDQGGFEKEWVDLQLDRILNWESVTVADSSKTHSAILTIAYYFSHLNVDIPYRAKPAAASDWQPQISKTVSAYINMIIDSRDSEFRDASILSLTQMCYFKAVQPEQILKETELLEKLKGLGKTGHEKAIIALGALSIIYPITEMDTEGSDQKNQYTKIKDILISIHDSKMPELGFATGEALSVLSAGWDSHILARRMDIAEGRISGAGLHERKDGKILSELVSELLEMRSKGGSASFRKAACVWLLSMVEYCGHLIQVRERFEDIHAAFQLYLTDREEFVQETASRGLTKVYELGDKSLKEDLVRNLVASFTGTTKTLAGQVQADTQLFEPGALPTGDGSISTYKDILSLASEVGDSSLVYKFMSLASHSAMWSSRAAFGRFGLGSIMSSSEEMLAENPKLYAKLFRYRFDPNPNVQRSMNDIWKALVKNPSATIDKYFDNIMEDLLKTIVDREWRTREASCGAIADLVQGRQPYQYEKHLQNIWTMAFKVLDDIKASVREAAMKLCRTLTKSLIHTVSDEHNTSPKEAKKALDDIMPFLMGSNGLESQAEDAQMLALKTLLDLVKKCGRVLRPYVPDMVEQFLNLLSSLEPQAINYLHLNAAKYNLTEDKIDAARLSSVRASPMMDAIERCLDIADADVMKVLVPRLNKAIRKAVGMPSKVGFSRVIVTLVIRHNYLFKPYADDTLKVMSTALVDRNETVSASYAAACGYLARLASDESVVKLLQYSQKLYFEQQEERLRILSASVLNAISKHASDRFQALASDILPFAFVAKHDPEESVAEEYSKCWTDNTGGSGAVKLYLPEITALAGAHLDSPRWNIKQTAALSIAELCVVLGPDLTGEQLDAVYPLAVRSVAGKSYPSKAKVLEGFTALCISPKFGDIQKLKEVSKILLREANRNNNSYRPPAFDSLAKFLNARPETNLYDEVVEIVGNVLDAGAITDEDDMDTDSHGKASEKLWQITLTSSFQLLRASLHTGYPNSASQVESLLALVQKQLLPNCSRDVKNANIELVDRILCRLQTNGPSSPVDPKTWNKLLVQLWTNLNLVSKGASSDNEKTRQALKAATEKLSRLMEMVHADVEGISDLVEARDQVNQFLGQK</sequence>
<name>A0AAV9UEB9_9PEZI</name>
<evidence type="ECO:0000313" key="9">
    <source>
        <dbReference type="Proteomes" id="UP001375240"/>
    </source>
</evidence>
<protein>
    <submittedName>
        <fullName evidence="8">Proteasome component M29</fullName>
    </submittedName>
</protein>
<evidence type="ECO:0000256" key="2">
    <source>
        <dbReference type="ARBA" id="ARBA00022490"/>
    </source>
</evidence>
<evidence type="ECO:0000256" key="1">
    <source>
        <dbReference type="ARBA" id="ARBA00004496"/>
    </source>
</evidence>
<evidence type="ECO:0000259" key="7">
    <source>
        <dbReference type="Pfam" id="PF24492"/>
    </source>
</evidence>
<dbReference type="Pfam" id="PF13001">
    <property type="entry name" value="ECM29_N"/>
    <property type="match status" value="1"/>
</dbReference>
<dbReference type="GO" id="GO:0000502">
    <property type="term" value="C:proteasome complex"/>
    <property type="evidence" value="ECO:0007669"/>
    <property type="project" value="UniProtKB-KW"/>
</dbReference>
<dbReference type="GO" id="GO:0043248">
    <property type="term" value="P:proteasome assembly"/>
    <property type="evidence" value="ECO:0007669"/>
    <property type="project" value="InterPro"/>
</dbReference>
<gene>
    <name evidence="8" type="primary">ECM29</name>
    <name evidence="8" type="ORF">TWF696_009123</name>
</gene>
<dbReference type="Pfam" id="PF24492">
    <property type="entry name" value="HEAT_ECM29"/>
    <property type="match status" value="1"/>
</dbReference>
<feature type="region of interest" description="Disordered" evidence="5">
    <location>
        <begin position="572"/>
        <end position="591"/>
    </location>
</feature>
<proteinExistence type="predicted"/>
<dbReference type="Pfam" id="PF23731">
    <property type="entry name" value="ARM_ECM29_C"/>
    <property type="match status" value="1"/>
</dbReference>
<dbReference type="EMBL" id="JAVHNQ010000008">
    <property type="protein sequence ID" value="KAK6340805.1"/>
    <property type="molecule type" value="Genomic_DNA"/>
</dbReference>
<dbReference type="GO" id="GO:0005634">
    <property type="term" value="C:nucleus"/>
    <property type="evidence" value="ECO:0007669"/>
    <property type="project" value="TreeGrafter"/>
</dbReference>
<evidence type="ECO:0000256" key="5">
    <source>
        <dbReference type="SAM" id="MobiDB-lite"/>
    </source>
</evidence>